<dbReference type="EMBL" id="ACEC01000035">
    <property type="protein sequence ID" value="EEG31425.1"/>
    <property type="molecule type" value="Genomic_DNA"/>
</dbReference>
<dbReference type="PANTHER" id="PTHR46558:SF11">
    <property type="entry name" value="HTH-TYPE TRANSCRIPTIONAL REGULATOR XRE"/>
    <property type="match status" value="1"/>
</dbReference>
<evidence type="ECO:0000313" key="3">
    <source>
        <dbReference type="EMBL" id="EEG31425.1"/>
    </source>
</evidence>
<dbReference type="SMART" id="SM00530">
    <property type="entry name" value="HTH_XRE"/>
    <property type="match status" value="1"/>
</dbReference>
<dbReference type="Proteomes" id="UP000003340">
    <property type="component" value="Unassembled WGS sequence"/>
</dbReference>
<dbReference type="AlphaFoldDB" id="C0EAV7"/>
<dbReference type="InterPro" id="IPR010982">
    <property type="entry name" value="Lambda_DNA-bd_dom_sf"/>
</dbReference>
<dbReference type="GO" id="GO:0003677">
    <property type="term" value="F:DNA binding"/>
    <property type="evidence" value="ECO:0007669"/>
    <property type="project" value="UniProtKB-KW"/>
</dbReference>
<gene>
    <name evidence="3" type="ORF">CLOSTMETH_00974</name>
</gene>
<organism evidence="3 4">
    <name type="scientific">[Clostridium] methylpentosum DSM 5476</name>
    <dbReference type="NCBI Taxonomy" id="537013"/>
    <lineage>
        <taxon>Bacteria</taxon>
        <taxon>Bacillati</taxon>
        <taxon>Bacillota</taxon>
        <taxon>Clostridia</taxon>
        <taxon>Eubacteriales</taxon>
        <taxon>Oscillospiraceae</taxon>
        <taxon>Oscillospiraceae incertae sedis</taxon>
    </lineage>
</organism>
<dbReference type="HOGENOM" id="CLU_066192_4_2_9"/>
<dbReference type="InterPro" id="IPR001387">
    <property type="entry name" value="Cro/C1-type_HTH"/>
</dbReference>
<keyword evidence="4" id="KW-1185">Reference proteome</keyword>
<dbReference type="Pfam" id="PF01381">
    <property type="entry name" value="HTH_3"/>
    <property type="match status" value="1"/>
</dbReference>
<evidence type="ECO:0000259" key="2">
    <source>
        <dbReference type="PROSITE" id="PS50943"/>
    </source>
</evidence>
<accession>C0EAV7</accession>
<dbReference type="PROSITE" id="PS50943">
    <property type="entry name" value="HTH_CROC1"/>
    <property type="match status" value="1"/>
</dbReference>
<feature type="domain" description="HTH cro/C1-type" evidence="2">
    <location>
        <begin position="21"/>
        <end position="75"/>
    </location>
</feature>
<reference evidence="3 4" key="1">
    <citation type="submission" date="2009-01" db="EMBL/GenBank/DDBJ databases">
        <authorList>
            <person name="Fulton L."/>
            <person name="Clifton S."/>
            <person name="Fulton B."/>
            <person name="Xu J."/>
            <person name="Minx P."/>
            <person name="Pepin K.H."/>
            <person name="Johnson M."/>
            <person name="Bhonagiri V."/>
            <person name="Nash W.E."/>
            <person name="Mardis E.R."/>
            <person name="Wilson R.K."/>
        </authorList>
    </citation>
    <scope>NUCLEOTIDE SEQUENCE [LARGE SCALE GENOMIC DNA]</scope>
    <source>
        <strain evidence="3 4">DSM 5476</strain>
    </source>
</reference>
<keyword evidence="1 3" id="KW-0238">DNA-binding</keyword>
<evidence type="ECO:0000313" key="4">
    <source>
        <dbReference type="Proteomes" id="UP000003340"/>
    </source>
</evidence>
<sequence>MLKPYKEKEGKLMIYGLGEKLEVLRKGKRLQQNEAANLLGVKPSTFSGYENDTTTPSLEVFSDLCAFYNVSADYLLGYDKKQMLSVEGLTDDEIGLISSLITKFKEYHQTEETDD</sequence>
<dbReference type="STRING" id="537013.CLOSTMETH_00974"/>
<protein>
    <submittedName>
        <fullName evidence="3">DNA-binding helix-turn-helix protein</fullName>
    </submittedName>
</protein>
<reference evidence="3 4" key="2">
    <citation type="submission" date="2009-02" db="EMBL/GenBank/DDBJ databases">
        <title>Draft genome sequence of Clostridium methylpentosum (DSM 5476).</title>
        <authorList>
            <person name="Sudarsanam P."/>
            <person name="Ley R."/>
            <person name="Guruge J."/>
            <person name="Turnbaugh P.J."/>
            <person name="Mahowald M."/>
            <person name="Liep D."/>
            <person name="Gordon J."/>
        </authorList>
    </citation>
    <scope>NUCLEOTIDE SEQUENCE [LARGE SCALE GENOMIC DNA]</scope>
    <source>
        <strain evidence="3 4">DSM 5476</strain>
    </source>
</reference>
<evidence type="ECO:0000256" key="1">
    <source>
        <dbReference type="ARBA" id="ARBA00023125"/>
    </source>
</evidence>
<comment type="caution">
    <text evidence="3">The sequence shown here is derived from an EMBL/GenBank/DDBJ whole genome shotgun (WGS) entry which is preliminary data.</text>
</comment>
<dbReference type="eggNOG" id="COG1396">
    <property type="taxonomic scope" value="Bacteria"/>
</dbReference>
<proteinExistence type="predicted"/>
<dbReference type="SUPFAM" id="SSF47413">
    <property type="entry name" value="lambda repressor-like DNA-binding domains"/>
    <property type="match status" value="1"/>
</dbReference>
<name>C0EAV7_9FIRM</name>
<dbReference type="CDD" id="cd00093">
    <property type="entry name" value="HTH_XRE"/>
    <property type="match status" value="1"/>
</dbReference>
<dbReference type="Gene3D" id="1.10.260.40">
    <property type="entry name" value="lambda repressor-like DNA-binding domains"/>
    <property type="match status" value="1"/>
</dbReference>
<dbReference type="PANTHER" id="PTHR46558">
    <property type="entry name" value="TRACRIPTIONAL REGULATORY PROTEIN-RELATED-RELATED"/>
    <property type="match status" value="1"/>
</dbReference>